<dbReference type="InterPro" id="IPR012347">
    <property type="entry name" value="Ferritin-like"/>
</dbReference>
<dbReference type="InterPro" id="IPR010287">
    <property type="entry name" value="DUF892_YciF-like"/>
</dbReference>
<comment type="caution">
    <text evidence="1">The sequence shown here is derived from an EMBL/GenBank/DDBJ whole genome shotgun (WGS) entry which is preliminary data.</text>
</comment>
<dbReference type="PANTHER" id="PTHR30565">
    <property type="entry name" value="PROTEIN YCIF"/>
    <property type="match status" value="1"/>
</dbReference>
<dbReference type="Proteomes" id="UP001203945">
    <property type="component" value="Unassembled WGS sequence"/>
</dbReference>
<keyword evidence="2" id="KW-1185">Reference proteome</keyword>
<sequence>MTTLKDLYIEELQDLWSANDQMSDVVSSLSAKASDRKLADRLSSAKDGIDAHSDMLRGLLRDAGGEEKSEHCKGMEGLVKEARKHALDGDLEGAALDVQIIAQYQRMCHYGIAGFGTAKAFAEALGENDAADRLDDALDNIYASDDFMTELAERSRNLESMG</sequence>
<accession>A0ABT1MQH2</accession>
<dbReference type="SUPFAM" id="SSF47240">
    <property type="entry name" value="Ferritin-like"/>
    <property type="match status" value="1"/>
</dbReference>
<evidence type="ECO:0000313" key="1">
    <source>
        <dbReference type="EMBL" id="MCQ0970451.1"/>
    </source>
</evidence>
<dbReference type="Gene3D" id="1.20.1260.10">
    <property type="match status" value="1"/>
</dbReference>
<organism evidence="1 2">
    <name type="scientific">Paracoccus albicereus</name>
    <dbReference type="NCBI Taxonomy" id="2922394"/>
    <lineage>
        <taxon>Bacteria</taxon>
        <taxon>Pseudomonadati</taxon>
        <taxon>Pseudomonadota</taxon>
        <taxon>Alphaproteobacteria</taxon>
        <taxon>Rhodobacterales</taxon>
        <taxon>Paracoccaceae</taxon>
        <taxon>Paracoccus</taxon>
    </lineage>
</organism>
<dbReference type="Pfam" id="PF05974">
    <property type="entry name" value="DUF892"/>
    <property type="match status" value="1"/>
</dbReference>
<gene>
    <name evidence="1" type="ORF">MLD63_08450</name>
</gene>
<dbReference type="PANTHER" id="PTHR30565:SF9">
    <property type="entry name" value="PROTEIN YCIF"/>
    <property type="match status" value="1"/>
</dbReference>
<name>A0ABT1MQH2_9RHOB</name>
<dbReference type="RefSeq" id="WP_255329423.1">
    <property type="nucleotide sequence ID" value="NZ_JAKZEU010000002.1"/>
</dbReference>
<proteinExistence type="predicted"/>
<reference evidence="1 2" key="1">
    <citation type="submission" date="2022-03" db="EMBL/GenBank/DDBJ databases">
        <authorList>
            <person name="He Y."/>
        </authorList>
    </citation>
    <scope>NUCLEOTIDE SEQUENCE [LARGE SCALE GENOMIC DNA]</scope>
    <source>
        <strain evidence="1 2">TK19116</strain>
    </source>
</reference>
<dbReference type="EMBL" id="JAKZEU010000002">
    <property type="protein sequence ID" value="MCQ0970451.1"/>
    <property type="molecule type" value="Genomic_DNA"/>
</dbReference>
<dbReference type="InterPro" id="IPR009078">
    <property type="entry name" value="Ferritin-like_SF"/>
</dbReference>
<evidence type="ECO:0000313" key="2">
    <source>
        <dbReference type="Proteomes" id="UP001203945"/>
    </source>
</evidence>
<protein>
    <submittedName>
        <fullName evidence="1">DUF892 family protein</fullName>
    </submittedName>
</protein>
<dbReference type="InterPro" id="IPR047114">
    <property type="entry name" value="YciF"/>
</dbReference>